<keyword evidence="3" id="KW-1185">Reference proteome</keyword>
<comment type="caution">
    <text evidence="2">The sequence shown here is derived from an EMBL/GenBank/DDBJ whole genome shotgun (WGS) entry which is preliminary data.</text>
</comment>
<gene>
    <name evidence="2" type="ORF">H4R20_002632</name>
</gene>
<evidence type="ECO:0000313" key="2">
    <source>
        <dbReference type="EMBL" id="KAJ2804118.1"/>
    </source>
</evidence>
<dbReference type="OrthoDB" id="5588806at2759"/>
<dbReference type="EMBL" id="JANBUO010000438">
    <property type="protein sequence ID" value="KAJ2804118.1"/>
    <property type="molecule type" value="Genomic_DNA"/>
</dbReference>
<name>A0A9W8LTS9_9FUNG</name>
<dbReference type="Proteomes" id="UP001140094">
    <property type="component" value="Unassembled WGS sequence"/>
</dbReference>
<organism evidence="2 3">
    <name type="scientific">Coemansia guatemalensis</name>
    <dbReference type="NCBI Taxonomy" id="2761395"/>
    <lineage>
        <taxon>Eukaryota</taxon>
        <taxon>Fungi</taxon>
        <taxon>Fungi incertae sedis</taxon>
        <taxon>Zoopagomycota</taxon>
        <taxon>Kickxellomycotina</taxon>
        <taxon>Kickxellomycetes</taxon>
        <taxon>Kickxellales</taxon>
        <taxon>Kickxellaceae</taxon>
        <taxon>Coemansia</taxon>
    </lineage>
</organism>
<protein>
    <submittedName>
        <fullName evidence="2">Uncharacterized protein</fullName>
    </submittedName>
</protein>
<reference evidence="2" key="1">
    <citation type="submission" date="2022-07" db="EMBL/GenBank/DDBJ databases">
        <title>Phylogenomic reconstructions and comparative analyses of Kickxellomycotina fungi.</title>
        <authorList>
            <person name="Reynolds N.K."/>
            <person name="Stajich J.E."/>
            <person name="Barry K."/>
            <person name="Grigoriev I.V."/>
            <person name="Crous P."/>
            <person name="Smith M.E."/>
        </authorList>
    </citation>
    <scope>NUCLEOTIDE SEQUENCE</scope>
    <source>
        <strain evidence="2">NRRL 1565</strain>
    </source>
</reference>
<feature type="compositionally biased region" description="Basic and acidic residues" evidence="1">
    <location>
        <begin position="153"/>
        <end position="171"/>
    </location>
</feature>
<accession>A0A9W8LTS9</accession>
<evidence type="ECO:0000256" key="1">
    <source>
        <dbReference type="SAM" id="MobiDB-lite"/>
    </source>
</evidence>
<sequence length="330" mass="36307">MSRIIGKAEESLGRLTDNPRLEAKGHERRVHARNKKTIANDPAAYLDRVNRGAKDNYDVGPAEDNRHYQVAGQQDVPQRDPDTSQPRHAPRRDVAGRKEAAPGYAAGEQAYGTQERLDTHRSEHTPRRDLAGQKAASEGYPARDQAYGAQDRLGTDQSEKTRHRDFADQREAPQSYPIGRQAYGMPRHTDAGPASHTRDYTAEDQGSGIPASRLSNPSPGEVYEVQKDAAGYNDREKHGYPAAGQPTGAYDQRSPAQFQHDRGQSSSSSGMSSGISKGMGIGYEMKGSAQRKLGKAIGNPNMEQRGRERQKRGKNERTLAEQGRSPQHSV</sequence>
<feature type="compositionally biased region" description="Low complexity" evidence="1">
    <location>
        <begin position="265"/>
        <end position="278"/>
    </location>
</feature>
<proteinExistence type="predicted"/>
<feature type="compositionally biased region" description="Basic and acidic residues" evidence="1">
    <location>
        <begin position="91"/>
        <end position="100"/>
    </location>
</feature>
<dbReference type="AlphaFoldDB" id="A0A9W8LTS9"/>
<feature type="region of interest" description="Disordered" evidence="1">
    <location>
        <begin position="1"/>
        <end position="330"/>
    </location>
</feature>
<feature type="compositionally biased region" description="Basic and acidic residues" evidence="1">
    <location>
        <begin position="1"/>
        <end position="25"/>
    </location>
</feature>
<feature type="compositionally biased region" description="Basic residues" evidence="1">
    <location>
        <begin position="26"/>
        <end position="36"/>
    </location>
</feature>
<evidence type="ECO:0000313" key="3">
    <source>
        <dbReference type="Proteomes" id="UP001140094"/>
    </source>
</evidence>
<feature type="compositionally biased region" description="Basic and acidic residues" evidence="1">
    <location>
        <begin position="115"/>
        <end position="131"/>
    </location>
</feature>
<feature type="compositionally biased region" description="Basic and acidic residues" evidence="1">
    <location>
        <begin position="48"/>
        <end position="67"/>
    </location>
</feature>